<proteinExistence type="predicted"/>
<reference evidence="1 2" key="1">
    <citation type="submission" date="2023-07" db="EMBL/GenBank/DDBJ databases">
        <title>Sorghum-associated microbial communities from plants grown in Nebraska, USA.</title>
        <authorList>
            <person name="Schachtman D."/>
        </authorList>
    </citation>
    <scope>NUCLEOTIDE SEQUENCE [LARGE SCALE GENOMIC DNA]</scope>
    <source>
        <strain evidence="1 2">3262</strain>
    </source>
</reference>
<sequence length="58" mass="6837">MEKTRMVLLIFFAAINAFVHERFVNPTAVRKNKPSEIFQDLDTKRKHRRFIPGLHLTG</sequence>
<evidence type="ECO:0000313" key="2">
    <source>
        <dbReference type="Proteomes" id="UP001247620"/>
    </source>
</evidence>
<evidence type="ECO:0000313" key="1">
    <source>
        <dbReference type="EMBL" id="MDR6944136.1"/>
    </source>
</evidence>
<dbReference type="Proteomes" id="UP001247620">
    <property type="component" value="Unassembled WGS sequence"/>
</dbReference>
<name>A0ABU1TFG4_9SPHI</name>
<protein>
    <submittedName>
        <fullName evidence="1">Uncharacterized protein</fullName>
    </submittedName>
</protein>
<organism evidence="1 2">
    <name type="scientific">Mucilaginibacter pocheonensis</name>
    <dbReference type="NCBI Taxonomy" id="398050"/>
    <lineage>
        <taxon>Bacteria</taxon>
        <taxon>Pseudomonadati</taxon>
        <taxon>Bacteroidota</taxon>
        <taxon>Sphingobacteriia</taxon>
        <taxon>Sphingobacteriales</taxon>
        <taxon>Sphingobacteriaceae</taxon>
        <taxon>Mucilaginibacter</taxon>
    </lineage>
</organism>
<gene>
    <name evidence="1" type="ORF">J2W55_003996</name>
</gene>
<comment type="caution">
    <text evidence="1">The sequence shown here is derived from an EMBL/GenBank/DDBJ whole genome shotgun (WGS) entry which is preliminary data.</text>
</comment>
<keyword evidence="2" id="KW-1185">Reference proteome</keyword>
<accession>A0ABU1TFG4</accession>
<dbReference type="EMBL" id="JAVDUU010000004">
    <property type="protein sequence ID" value="MDR6944136.1"/>
    <property type="molecule type" value="Genomic_DNA"/>
</dbReference>